<dbReference type="PROSITE" id="PS51186">
    <property type="entry name" value="GNAT"/>
    <property type="match status" value="1"/>
</dbReference>
<dbReference type="RefSeq" id="WP_229792861.1">
    <property type="nucleotide sequence ID" value="NZ_BMXT01000002.1"/>
</dbReference>
<comment type="caution">
    <text evidence="3">The sequence shown here is derived from an EMBL/GenBank/DDBJ whole genome shotgun (WGS) entry which is preliminary data.</text>
</comment>
<evidence type="ECO:0000259" key="2">
    <source>
        <dbReference type="PROSITE" id="PS51186"/>
    </source>
</evidence>
<protein>
    <recommendedName>
        <fullName evidence="2">N-acetyltransferase domain-containing protein</fullName>
    </recommendedName>
</protein>
<organism evidence="3 4">
    <name type="scientific">Rhodanobacter panaciterrae</name>
    <dbReference type="NCBI Taxonomy" id="490572"/>
    <lineage>
        <taxon>Bacteria</taxon>
        <taxon>Pseudomonadati</taxon>
        <taxon>Pseudomonadota</taxon>
        <taxon>Gammaproteobacteria</taxon>
        <taxon>Lysobacterales</taxon>
        <taxon>Rhodanobacteraceae</taxon>
        <taxon>Rhodanobacter</taxon>
    </lineage>
</organism>
<dbReference type="PANTHER" id="PTHR13947:SF37">
    <property type="entry name" value="LD18367P"/>
    <property type="match status" value="1"/>
</dbReference>
<keyword evidence="1" id="KW-0808">Transferase</keyword>
<dbReference type="CDD" id="cd04301">
    <property type="entry name" value="NAT_SF"/>
    <property type="match status" value="1"/>
</dbReference>
<dbReference type="Pfam" id="PF00583">
    <property type="entry name" value="Acetyltransf_1"/>
    <property type="match status" value="1"/>
</dbReference>
<dbReference type="InterPro" id="IPR016181">
    <property type="entry name" value="Acyl_CoA_acyltransferase"/>
</dbReference>
<sequence>MIQPQIEIVPFEPHLREHFYALNAAWLKKHFVIEPIDEQVLRNPEQMVLEPGGAIFFARLGDVVIGTCALLHEAPGVYELSKMGVDEAFRGLGAGRLLLDAAIAEFHRRGGDALFLESSSILKPALHMYEQAGFVLQPTIRAGSHYARADVYMIYAPK</sequence>
<dbReference type="InterPro" id="IPR050769">
    <property type="entry name" value="NAT_camello-type"/>
</dbReference>
<evidence type="ECO:0000313" key="3">
    <source>
        <dbReference type="EMBL" id="GGY28121.1"/>
    </source>
</evidence>
<dbReference type="PANTHER" id="PTHR13947">
    <property type="entry name" value="GNAT FAMILY N-ACETYLTRANSFERASE"/>
    <property type="match status" value="1"/>
</dbReference>
<name>A0ABQ2ZWS7_9GAMM</name>
<accession>A0ABQ2ZWS7</accession>
<evidence type="ECO:0000256" key="1">
    <source>
        <dbReference type="ARBA" id="ARBA00022679"/>
    </source>
</evidence>
<feature type="domain" description="N-acetyltransferase" evidence="2">
    <location>
        <begin position="6"/>
        <end position="158"/>
    </location>
</feature>
<dbReference type="Gene3D" id="3.40.630.30">
    <property type="match status" value="1"/>
</dbReference>
<proteinExistence type="predicted"/>
<gene>
    <name evidence="3" type="ORF">GCM10008098_21530</name>
</gene>
<reference evidence="4" key="1">
    <citation type="journal article" date="2019" name="Int. J. Syst. Evol. Microbiol.">
        <title>The Global Catalogue of Microorganisms (GCM) 10K type strain sequencing project: providing services to taxonomists for standard genome sequencing and annotation.</title>
        <authorList>
            <consortium name="The Broad Institute Genomics Platform"/>
            <consortium name="The Broad Institute Genome Sequencing Center for Infectious Disease"/>
            <person name="Wu L."/>
            <person name="Ma J."/>
        </authorList>
    </citation>
    <scope>NUCLEOTIDE SEQUENCE [LARGE SCALE GENOMIC DNA]</scope>
    <source>
        <strain evidence="4">KCTC 22232</strain>
    </source>
</reference>
<dbReference type="EMBL" id="BMXT01000002">
    <property type="protein sequence ID" value="GGY28121.1"/>
    <property type="molecule type" value="Genomic_DNA"/>
</dbReference>
<dbReference type="SUPFAM" id="SSF55729">
    <property type="entry name" value="Acyl-CoA N-acyltransferases (Nat)"/>
    <property type="match status" value="1"/>
</dbReference>
<dbReference type="Proteomes" id="UP000621898">
    <property type="component" value="Unassembled WGS sequence"/>
</dbReference>
<keyword evidence="4" id="KW-1185">Reference proteome</keyword>
<evidence type="ECO:0000313" key="4">
    <source>
        <dbReference type="Proteomes" id="UP000621898"/>
    </source>
</evidence>
<dbReference type="InterPro" id="IPR000182">
    <property type="entry name" value="GNAT_dom"/>
</dbReference>